<dbReference type="CDD" id="cd09999">
    <property type="entry name" value="Arginase-like_1"/>
    <property type="match status" value="1"/>
</dbReference>
<sequence length="276" mass="30448">MASGTLTLVFPQWQGSGNSKATYYGAKYIKDNLLNGSCYREVPVGPDEGRQEKGINGYGHILSHLEGACEILRQETPDKVFLIGGDCGTELAPVSYLNKLYGGDLAVVWFDAHGDLNSPATSVSHNFHGMPLRCLLGDGDEALVKNCFSLLTPEQVIMAGIRELDPPEQKFIEEKNIDCVTVDDIIADARKIARMVREKGYSNVYVHIDLDVLYPEKYPWVQCPCDNGIDMPELMAALTGLKKELNIAGISLLELRPGDDMDASYLREPVSFCRSI</sequence>
<dbReference type="GO" id="GO:0030145">
    <property type="term" value="F:manganese ion binding"/>
    <property type="evidence" value="ECO:0007669"/>
    <property type="project" value="TreeGrafter"/>
</dbReference>
<protein>
    <submittedName>
        <fullName evidence="5">Arginase</fullName>
        <ecNumber evidence="5">3.5.3.1</ecNumber>
    </submittedName>
</protein>
<evidence type="ECO:0000256" key="2">
    <source>
        <dbReference type="ARBA" id="ARBA00022801"/>
    </source>
</evidence>
<dbReference type="EC" id="3.5.3.1" evidence="5"/>
<name>Q0W2L4_METAR</name>
<reference evidence="5 6" key="1">
    <citation type="journal article" date="2006" name="Science">
        <title>Genome of rice cluster I archaea -- the key methane producers in the rice rhizosphere.</title>
        <authorList>
            <person name="Erkel C."/>
            <person name="Kube M."/>
            <person name="Reinhardt R."/>
            <person name="Liesack W."/>
        </authorList>
    </citation>
    <scope>NUCLEOTIDE SEQUENCE [LARGE SCALE GENOMIC DNA]</scope>
    <source>
        <strain evidence="6">DSM 22066 / NBRC 105507 / MRE50</strain>
    </source>
</reference>
<dbReference type="GO" id="GO:0005829">
    <property type="term" value="C:cytosol"/>
    <property type="evidence" value="ECO:0007669"/>
    <property type="project" value="TreeGrafter"/>
</dbReference>
<dbReference type="PANTHER" id="PTHR43782">
    <property type="entry name" value="ARGINASE"/>
    <property type="match status" value="1"/>
</dbReference>
<keyword evidence="2 5" id="KW-0378">Hydrolase</keyword>
<gene>
    <name evidence="5" type="primary">argI-2</name>
    <name evidence="5" type="ORF">RCIX2268</name>
</gene>
<comment type="similarity">
    <text evidence="4">Belongs to the arginase family.</text>
</comment>
<dbReference type="GeneID" id="5145444"/>
<dbReference type="Gene3D" id="3.40.800.10">
    <property type="entry name" value="Ureohydrolase domain"/>
    <property type="match status" value="1"/>
</dbReference>
<keyword evidence="1" id="KW-0479">Metal-binding</keyword>
<dbReference type="EMBL" id="AM114193">
    <property type="protein sequence ID" value="CAJ37379.1"/>
    <property type="molecule type" value="Genomic_DNA"/>
</dbReference>
<evidence type="ECO:0000256" key="4">
    <source>
        <dbReference type="PROSITE-ProRule" id="PRU00742"/>
    </source>
</evidence>
<dbReference type="Proteomes" id="UP000000663">
    <property type="component" value="Chromosome"/>
</dbReference>
<dbReference type="PANTHER" id="PTHR43782:SF3">
    <property type="entry name" value="ARGINASE"/>
    <property type="match status" value="1"/>
</dbReference>
<evidence type="ECO:0000313" key="5">
    <source>
        <dbReference type="EMBL" id="CAJ37379.1"/>
    </source>
</evidence>
<dbReference type="PROSITE" id="PS51409">
    <property type="entry name" value="ARGINASE_2"/>
    <property type="match status" value="1"/>
</dbReference>
<dbReference type="STRING" id="351160.RCIX2268"/>
<dbReference type="PRINTS" id="PR00116">
    <property type="entry name" value="ARGINASE"/>
</dbReference>
<dbReference type="InterPro" id="IPR023696">
    <property type="entry name" value="Ureohydrolase_dom_sf"/>
</dbReference>
<dbReference type="AlphaFoldDB" id="Q0W2L4"/>
<dbReference type="Pfam" id="PF00491">
    <property type="entry name" value="Arginase"/>
    <property type="match status" value="1"/>
</dbReference>
<proteinExistence type="inferred from homology"/>
<evidence type="ECO:0000256" key="3">
    <source>
        <dbReference type="ARBA" id="ARBA00023211"/>
    </source>
</evidence>
<dbReference type="eggNOG" id="arCOG01700">
    <property type="taxonomic scope" value="Archaea"/>
</dbReference>
<organism evidence="5 6">
    <name type="scientific">Methanocella arvoryzae (strain DSM 22066 / NBRC 105507 / MRE50)</name>
    <dbReference type="NCBI Taxonomy" id="351160"/>
    <lineage>
        <taxon>Archaea</taxon>
        <taxon>Methanobacteriati</taxon>
        <taxon>Methanobacteriota</taxon>
        <taxon>Stenosarchaea group</taxon>
        <taxon>Methanomicrobia</taxon>
        <taxon>Methanocellales</taxon>
        <taxon>Methanocellaceae</taxon>
        <taxon>Methanocella</taxon>
    </lineage>
</organism>
<keyword evidence="6" id="KW-1185">Reference proteome</keyword>
<dbReference type="PATRIC" id="fig|351160.9.peg.904"/>
<dbReference type="GO" id="GO:0004053">
    <property type="term" value="F:arginase activity"/>
    <property type="evidence" value="ECO:0007669"/>
    <property type="project" value="UniProtKB-EC"/>
</dbReference>
<evidence type="ECO:0000256" key="1">
    <source>
        <dbReference type="ARBA" id="ARBA00022723"/>
    </source>
</evidence>
<dbReference type="SUPFAM" id="SSF52768">
    <property type="entry name" value="Arginase/deacetylase"/>
    <property type="match status" value="1"/>
</dbReference>
<keyword evidence="3" id="KW-0464">Manganese</keyword>
<evidence type="ECO:0000313" key="6">
    <source>
        <dbReference type="Proteomes" id="UP000000663"/>
    </source>
</evidence>
<dbReference type="KEGG" id="rci:RCIX2268"/>
<accession>Q0W2L4</accession>
<dbReference type="RefSeq" id="WP_012035202.1">
    <property type="nucleotide sequence ID" value="NC_009464.1"/>
</dbReference>
<dbReference type="InterPro" id="IPR006035">
    <property type="entry name" value="Ureohydrolase"/>
</dbReference>